<gene>
    <name evidence="1" type="ORF">SAMN05216313_10913</name>
</gene>
<dbReference type="STRING" id="460384.SAMN05216313_10913"/>
<dbReference type="SUPFAM" id="SSF46894">
    <property type="entry name" value="C-terminal effector domain of the bipartite response regulators"/>
    <property type="match status" value="1"/>
</dbReference>
<evidence type="ECO:0000313" key="2">
    <source>
        <dbReference type="Proteomes" id="UP000198508"/>
    </source>
</evidence>
<dbReference type="AlphaFoldDB" id="A0A1I0FKB2"/>
<dbReference type="Proteomes" id="UP000198508">
    <property type="component" value="Unassembled WGS sequence"/>
</dbReference>
<dbReference type="InterPro" id="IPR016032">
    <property type="entry name" value="Sig_transdc_resp-reg_C-effctor"/>
</dbReference>
<sequence length="153" mass="18174">MNRGERRVYVKTFDGFDVYVDGRIVYFPSGKAKEMLAVLVEKKGSSVSLAQMAYLLYENSEETRARNTLRVVYHRLHRTLVEYEIADIVIKRRGSYAVDTDRFICDFYEFIREQPAFLNAYSGTYMPEYPWARNMIPYLDNLYRRYSGQKLKE</sequence>
<dbReference type="GO" id="GO:0006355">
    <property type="term" value="P:regulation of DNA-templated transcription"/>
    <property type="evidence" value="ECO:0007669"/>
    <property type="project" value="InterPro"/>
</dbReference>
<organism evidence="1 2">
    <name type="scientific">Enterocloster lavalensis</name>
    <dbReference type="NCBI Taxonomy" id="460384"/>
    <lineage>
        <taxon>Bacteria</taxon>
        <taxon>Bacillati</taxon>
        <taxon>Bacillota</taxon>
        <taxon>Clostridia</taxon>
        <taxon>Lachnospirales</taxon>
        <taxon>Lachnospiraceae</taxon>
        <taxon>Enterocloster</taxon>
    </lineage>
</organism>
<proteinExistence type="predicted"/>
<name>A0A1I0FKB2_9FIRM</name>
<dbReference type="GeneID" id="93281308"/>
<dbReference type="RefSeq" id="WP_092363033.1">
    <property type="nucleotide sequence ID" value="NZ_CABJCG010000032.1"/>
</dbReference>
<reference evidence="2" key="1">
    <citation type="submission" date="2016-10" db="EMBL/GenBank/DDBJ databases">
        <authorList>
            <person name="Varghese N."/>
            <person name="Submissions S."/>
        </authorList>
    </citation>
    <scope>NUCLEOTIDE SEQUENCE [LARGE SCALE GENOMIC DNA]</scope>
    <source>
        <strain evidence="2">NLAE-zl-G277</strain>
    </source>
</reference>
<dbReference type="EMBL" id="FOIM01000009">
    <property type="protein sequence ID" value="SET58490.1"/>
    <property type="molecule type" value="Genomic_DNA"/>
</dbReference>
<evidence type="ECO:0000313" key="1">
    <source>
        <dbReference type="EMBL" id="SET58490.1"/>
    </source>
</evidence>
<dbReference type="GO" id="GO:0003677">
    <property type="term" value="F:DNA binding"/>
    <property type="evidence" value="ECO:0007669"/>
    <property type="project" value="InterPro"/>
</dbReference>
<dbReference type="Gene3D" id="1.10.10.10">
    <property type="entry name" value="Winged helix-like DNA-binding domain superfamily/Winged helix DNA-binding domain"/>
    <property type="match status" value="1"/>
</dbReference>
<keyword evidence="2" id="KW-1185">Reference proteome</keyword>
<dbReference type="InterPro" id="IPR036388">
    <property type="entry name" value="WH-like_DNA-bd_sf"/>
</dbReference>
<protein>
    <submittedName>
        <fullName evidence="1">Uncharacterized protein</fullName>
    </submittedName>
</protein>
<accession>A0A1I0FKB2</accession>